<dbReference type="InterPro" id="IPR050484">
    <property type="entry name" value="Transf_Hexapept/Carb_Anhydrase"/>
</dbReference>
<dbReference type="RefSeq" id="WP_167191486.1">
    <property type="nucleotide sequence ID" value="NZ_JAAONZ010000022.1"/>
</dbReference>
<dbReference type="Proteomes" id="UP000787472">
    <property type="component" value="Unassembled WGS sequence"/>
</dbReference>
<sequence length="185" mass="20005">MSPHTPATPVTPFQRMTPQLGERVYIDPSARIIGDVHIGSDSSIWPFVAARGDMHRIQIGARTSIQDNTVLHITHKGPFNAEGWPLTIGDDVTVGHSATLHGCTIGNRVLIGIGSIVLDGAIIEDEVVIGAGTLVPPGKRLESGYLYVGSPCKKARPLTDKERSFFTYSANNYVKLKDQYLAGIE</sequence>
<organism evidence="1 2">
    <name type="scientific">Pseudomaricurvus hydrocarbonicus</name>
    <dbReference type="NCBI Taxonomy" id="1470433"/>
    <lineage>
        <taxon>Bacteria</taxon>
        <taxon>Pseudomonadati</taxon>
        <taxon>Pseudomonadota</taxon>
        <taxon>Gammaproteobacteria</taxon>
        <taxon>Cellvibrionales</taxon>
        <taxon>Cellvibrionaceae</taxon>
        <taxon>Pseudomaricurvus</taxon>
    </lineage>
</organism>
<dbReference type="Gene3D" id="2.160.10.10">
    <property type="entry name" value="Hexapeptide repeat proteins"/>
    <property type="match status" value="1"/>
</dbReference>
<dbReference type="InterPro" id="IPR047324">
    <property type="entry name" value="LbH_gamma_CA-like"/>
</dbReference>
<dbReference type="InterPro" id="IPR011004">
    <property type="entry name" value="Trimer_LpxA-like_sf"/>
</dbReference>
<dbReference type="EMBL" id="JAAONZ010000022">
    <property type="protein sequence ID" value="NHO67947.1"/>
    <property type="molecule type" value="Genomic_DNA"/>
</dbReference>
<keyword evidence="2" id="KW-1185">Reference proteome</keyword>
<dbReference type="AlphaFoldDB" id="A0A9E5MPJ0"/>
<name>A0A9E5MPJ0_9GAMM</name>
<dbReference type="InterPro" id="IPR001451">
    <property type="entry name" value="Hexapep"/>
</dbReference>
<protein>
    <submittedName>
        <fullName evidence="1">Gamma carbonic anhydrase family protein</fullName>
    </submittedName>
</protein>
<evidence type="ECO:0000313" key="1">
    <source>
        <dbReference type="EMBL" id="NHO67947.1"/>
    </source>
</evidence>
<dbReference type="CDD" id="cd04645">
    <property type="entry name" value="LbH_gamma_CA_like"/>
    <property type="match status" value="1"/>
</dbReference>
<dbReference type="Pfam" id="PF00132">
    <property type="entry name" value="Hexapep"/>
    <property type="match status" value="2"/>
</dbReference>
<reference evidence="1" key="1">
    <citation type="submission" date="2020-03" db="EMBL/GenBank/DDBJ databases">
        <authorList>
            <person name="Guo F."/>
        </authorList>
    </citation>
    <scope>NUCLEOTIDE SEQUENCE</scope>
    <source>
        <strain evidence="1">JCM 30134</strain>
    </source>
</reference>
<comment type="caution">
    <text evidence="1">The sequence shown here is derived from an EMBL/GenBank/DDBJ whole genome shotgun (WGS) entry which is preliminary data.</text>
</comment>
<proteinExistence type="predicted"/>
<accession>A0A9E5MPJ0</accession>
<dbReference type="PANTHER" id="PTHR13061">
    <property type="entry name" value="DYNACTIN SUBUNIT P25"/>
    <property type="match status" value="1"/>
</dbReference>
<evidence type="ECO:0000313" key="2">
    <source>
        <dbReference type="Proteomes" id="UP000787472"/>
    </source>
</evidence>
<dbReference type="SUPFAM" id="SSF51161">
    <property type="entry name" value="Trimeric LpxA-like enzymes"/>
    <property type="match status" value="1"/>
</dbReference>
<gene>
    <name evidence="1" type="ORF">G8770_20560</name>
</gene>
<dbReference type="PANTHER" id="PTHR13061:SF56">
    <property type="entry name" value="PROTEIN YRDA"/>
    <property type="match status" value="1"/>
</dbReference>